<dbReference type="OrthoDB" id="2447880at2759"/>
<dbReference type="SUPFAM" id="SSF57884">
    <property type="entry name" value="Ada DNA repair protein, N-terminal domain (N-Ada 10)"/>
    <property type="match status" value="1"/>
</dbReference>
<keyword evidence="4" id="KW-0010">Activator</keyword>
<evidence type="ECO:0000256" key="4">
    <source>
        <dbReference type="ARBA" id="ARBA00023159"/>
    </source>
</evidence>
<keyword evidence="8" id="KW-1185">Reference proteome</keyword>
<evidence type="ECO:0000256" key="3">
    <source>
        <dbReference type="ARBA" id="ARBA00023015"/>
    </source>
</evidence>
<keyword evidence="3" id="KW-0805">Transcription regulation</keyword>
<dbReference type="GO" id="GO:0003700">
    <property type="term" value="F:DNA-binding transcription factor activity"/>
    <property type="evidence" value="ECO:0007669"/>
    <property type="project" value="InterPro"/>
</dbReference>
<dbReference type="AlphaFoldDB" id="A0A6A5KHP5"/>
<dbReference type="InterPro" id="IPR004026">
    <property type="entry name" value="Ada_DNA_repair_Zn-bd"/>
</dbReference>
<reference evidence="7" key="1">
    <citation type="submission" date="2020-01" db="EMBL/GenBank/DDBJ databases">
        <authorList>
            <consortium name="DOE Joint Genome Institute"/>
            <person name="Haridas S."/>
            <person name="Albert R."/>
            <person name="Binder M."/>
            <person name="Bloem J."/>
            <person name="Labutti K."/>
            <person name="Salamov A."/>
            <person name="Andreopoulos B."/>
            <person name="Baker S.E."/>
            <person name="Barry K."/>
            <person name="Bills G."/>
            <person name="Bluhm B.H."/>
            <person name="Cannon C."/>
            <person name="Castanera R."/>
            <person name="Culley D.E."/>
            <person name="Daum C."/>
            <person name="Ezra D."/>
            <person name="Gonzalez J.B."/>
            <person name="Henrissat B."/>
            <person name="Kuo A."/>
            <person name="Liang C."/>
            <person name="Lipzen A."/>
            <person name="Lutzoni F."/>
            <person name="Magnuson J."/>
            <person name="Mondo S."/>
            <person name="Nolan M."/>
            <person name="Ohm R."/>
            <person name="Pangilinan J."/>
            <person name="Park H.-J."/>
            <person name="Ramirez L."/>
            <person name="Alfaro M."/>
            <person name="Sun H."/>
            <person name="Tritt A."/>
            <person name="Yoshinaga Y."/>
            <person name="Zwiers L.-H."/>
            <person name="Turgeon B.G."/>
            <person name="Goodwin S.B."/>
            <person name="Spatafora J.W."/>
            <person name="Crous P.W."/>
            <person name="Grigoriev I.V."/>
        </authorList>
    </citation>
    <scope>NUCLEOTIDE SEQUENCE</scope>
    <source>
        <strain evidence="7">P77</strain>
    </source>
</reference>
<gene>
    <name evidence="7" type="ORF">BDW02DRAFT_568151</name>
</gene>
<dbReference type="Gene3D" id="3.40.10.10">
    <property type="entry name" value="DNA Methylphosphotriester Repair Domain"/>
    <property type="match status" value="1"/>
</dbReference>
<dbReference type="EMBL" id="ML975289">
    <property type="protein sequence ID" value="KAF1835277.1"/>
    <property type="molecule type" value="Genomic_DNA"/>
</dbReference>
<evidence type="ECO:0000256" key="5">
    <source>
        <dbReference type="ARBA" id="ARBA00023163"/>
    </source>
</evidence>
<name>A0A6A5KHP5_9PLEO</name>
<dbReference type="GO" id="GO:0006281">
    <property type="term" value="P:DNA repair"/>
    <property type="evidence" value="ECO:0007669"/>
    <property type="project" value="InterPro"/>
</dbReference>
<evidence type="ECO:0000259" key="6">
    <source>
        <dbReference type="PROSITE" id="PS01124"/>
    </source>
</evidence>
<evidence type="ECO:0000256" key="2">
    <source>
        <dbReference type="ARBA" id="ARBA00022603"/>
    </source>
</evidence>
<dbReference type="SUPFAM" id="SSF46689">
    <property type="entry name" value="Homeodomain-like"/>
    <property type="match status" value="1"/>
</dbReference>
<keyword evidence="5" id="KW-0804">Transcription</keyword>
<dbReference type="PROSITE" id="PS01124">
    <property type="entry name" value="HTH_ARAC_FAMILY_2"/>
    <property type="match status" value="1"/>
</dbReference>
<dbReference type="Pfam" id="PF00165">
    <property type="entry name" value="HTH_AraC"/>
    <property type="match status" value="1"/>
</dbReference>
<feature type="domain" description="HTH araC/xylS-type" evidence="6">
    <location>
        <begin position="101"/>
        <end position="144"/>
    </location>
</feature>
<evidence type="ECO:0000313" key="8">
    <source>
        <dbReference type="Proteomes" id="UP000800040"/>
    </source>
</evidence>
<dbReference type="InterPro" id="IPR035451">
    <property type="entry name" value="Ada-like_dom_sf"/>
</dbReference>
<dbReference type="GO" id="GO:0008270">
    <property type="term" value="F:zinc ion binding"/>
    <property type="evidence" value="ECO:0007669"/>
    <property type="project" value="InterPro"/>
</dbReference>
<accession>A0A6A5KHP5</accession>
<evidence type="ECO:0000256" key="1">
    <source>
        <dbReference type="ARBA" id="ARBA00001947"/>
    </source>
</evidence>
<organism evidence="7 8">
    <name type="scientific">Decorospora gaudefroyi</name>
    <dbReference type="NCBI Taxonomy" id="184978"/>
    <lineage>
        <taxon>Eukaryota</taxon>
        <taxon>Fungi</taxon>
        <taxon>Dikarya</taxon>
        <taxon>Ascomycota</taxon>
        <taxon>Pezizomycotina</taxon>
        <taxon>Dothideomycetes</taxon>
        <taxon>Pleosporomycetidae</taxon>
        <taxon>Pleosporales</taxon>
        <taxon>Pleosporineae</taxon>
        <taxon>Pleosporaceae</taxon>
        <taxon>Decorospora</taxon>
    </lineage>
</organism>
<dbReference type="InterPro" id="IPR018060">
    <property type="entry name" value="HTH_AraC"/>
</dbReference>
<dbReference type="GO" id="GO:0008168">
    <property type="term" value="F:methyltransferase activity"/>
    <property type="evidence" value="ECO:0007669"/>
    <property type="project" value="UniProtKB-KW"/>
</dbReference>
<sequence>MPALLSLEPTSISSRRWAALRTRDPSANSAFFYGAMSTLIFCRPTCPARLARRANIVYFDNISAAQTAGYRPCKRCNPCNTSWHREMRSWNDLIQAQNFIAIAAVERQDWSVAEIAAKVGVSIGHLYRLFRKYAHTTPREFANASAAAELQGHCYGDEIRFASSEDLSLPSIEPEPAVPQSTSERLVWLPWDSLSSDLEQFVQLDGGSSSNAIPDQVFFTTI</sequence>
<dbReference type="InterPro" id="IPR009057">
    <property type="entry name" value="Homeodomain-like_sf"/>
</dbReference>
<dbReference type="GO" id="GO:0032259">
    <property type="term" value="P:methylation"/>
    <property type="evidence" value="ECO:0007669"/>
    <property type="project" value="UniProtKB-KW"/>
</dbReference>
<proteinExistence type="predicted"/>
<keyword evidence="2" id="KW-0808">Transferase</keyword>
<evidence type="ECO:0000313" key="7">
    <source>
        <dbReference type="EMBL" id="KAF1835277.1"/>
    </source>
</evidence>
<dbReference type="GO" id="GO:0043565">
    <property type="term" value="F:sequence-specific DNA binding"/>
    <property type="evidence" value="ECO:0007669"/>
    <property type="project" value="InterPro"/>
</dbReference>
<dbReference type="Pfam" id="PF02805">
    <property type="entry name" value="Ada_Zn_binding"/>
    <property type="match status" value="1"/>
</dbReference>
<dbReference type="Gene3D" id="1.10.10.60">
    <property type="entry name" value="Homeodomain-like"/>
    <property type="match status" value="1"/>
</dbReference>
<keyword evidence="2" id="KW-0489">Methyltransferase</keyword>
<protein>
    <recommendedName>
        <fullName evidence="6">HTH araC/xylS-type domain-containing protein</fullName>
    </recommendedName>
</protein>
<dbReference type="Proteomes" id="UP000800040">
    <property type="component" value="Unassembled WGS sequence"/>
</dbReference>
<comment type="cofactor">
    <cofactor evidence="1">
        <name>Zn(2+)</name>
        <dbReference type="ChEBI" id="CHEBI:29105"/>
    </cofactor>
</comment>